<evidence type="ECO:0000313" key="4">
    <source>
        <dbReference type="EMBL" id="MFD3265422.1"/>
    </source>
</evidence>
<evidence type="ECO:0000256" key="2">
    <source>
        <dbReference type="SAM" id="MobiDB-lite"/>
    </source>
</evidence>
<protein>
    <submittedName>
        <fullName evidence="4">CsbD family protein</fullName>
    </submittedName>
</protein>
<dbReference type="SUPFAM" id="SSF69047">
    <property type="entry name" value="Hypothetical protein YjbJ"/>
    <property type="match status" value="1"/>
</dbReference>
<organism evidence="4 5">
    <name type="scientific">Phenylobacterium ferrooxidans</name>
    <dbReference type="NCBI Taxonomy" id="2982689"/>
    <lineage>
        <taxon>Bacteria</taxon>
        <taxon>Pseudomonadati</taxon>
        <taxon>Pseudomonadota</taxon>
        <taxon>Alphaproteobacteria</taxon>
        <taxon>Caulobacterales</taxon>
        <taxon>Caulobacteraceae</taxon>
        <taxon>Phenylobacterium</taxon>
    </lineage>
</organism>
<comment type="caution">
    <text evidence="4">The sequence shown here is derived from an EMBL/GenBank/DDBJ whole genome shotgun (WGS) entry which is preliminary data.</text>
</comment>
<feature type="region of interest" description="Disordered" evidence="2">
    <location>
        <begin position="1"/>
        <end position="46"/>
    </location>
</feature>
<dbReference type="Proteomes" id="UP001598130">
    <property type="component" value="Unassembled WGS sequence"/>
</dbReference>
<evidence type="ECO:0000313" key="5">
    <source>
        <dbReference type="Proteomes" id="UP001598130"/>
    </source>
</evidence>
<evidence type="ECO:0000259" key="3">
    <source>
        <dbReference type="Pfam" id="PF05532"/>
    </source>
</evidence>
<proteinExistence type="inferred from homology"/>
<feature type="domain" description="CsbD-like" evidence="3">
    <location>
        <begin position="4"/>
        <end position="56"/>
    </location>
</feature>
<name>A0ABW6CZ05_9CAUL</name>
<dbReference type="Gene3D" id="1.10.1470.10">
    <property type="entry name" value="YjbJ"/>
    <property type="match status" value="1"/>
</dbReference>
<reference evidence="4 5" key="1">
    <citation type="submission" date="2022-09" db="EMBL/GenBank/DDBJ databases">
        <title>New species of Phenylobacterium.</title>
        <authorList>
            <person name="Mieszkin S."/>
        </authorList>
    </citation>
    <scope>NUCLEOTIDE SEQUENCE [LARGE SCALE GENOMIC DNA]</scope>
    <source>
        <strain evidence="4 5">HK31-G</strain>
    </source>
</reference>
<dbReference type="Pfam" id="PF05532">
    <property type="entry name" value="CsbD"/>
    <property type="match status" value="1"/>
</dbReference>
<sequence length="60" mass="6130">MHKDIAKGAAKDASGSIKQAAGKLTGNERLEAEGAGERAAGKIQKGVGNLKDAARDVLKK</sequence>
<evidence type="ECO:0000256" key="1">
    <source>
        <dbReference type="ARBA" id="ARBA00009129"/>
    </source>
</evidence>
<dbReference type="InterPro" id="IPR036629">
    <property type="entry name" value="YjbJ_sf"/>
</dbReference>
<feature type="compositionally biased region" description="Basic and acidic residues" evidence="2">
    <location>
        <begin position="1"/>
        <end position="10"/>
    </location>
</feature>
<dbReference type="EMBL" id="JAOTJD010000032">
    <property type="protein sequence ID" value="MFD3265422.1"/>
    <property type="molecule type" value="Genomic_DNA"/>
</dbReference>
<comment type="similarity">
    <text evidence="1">Belongs to the UPF0337 (CsbD) family.</text>
</comment>
<dbReference type="RefSeq" id="WP_304778962.1">
    <property type="nucleotide sequence ID" value="NZ_JAOTJD010000032.1"/>
</dbReference>
<gene>
    <name evidence="4" type="ORF">OCL97_15805</name>
</gene>
<keyword evidence="5" id="KW-1185">Reference proteome</keyword>
<dbReference type="InterPro" id="IPR008462">
    <property type="entry name" value="CsbD"/>
</dbReference>
<accession>A0ABW6CZ05</accession>
<feature type="compositionally biased region" description="Basic and acidic residues" evidence="2">
    <location>
        <begin position="26"/>
        <end position="40"/>
    </location>
</feature>